<dbReference type="EMBL" id="GBXM01004723">
    <property type="protein sequence ID" value="JAI03855.1"/>
    <property type="molecule type" value="Transcribed_RNA"/>
</dbReference>
<organism evidence="2">
    <name type="scientific">Anguilla anguilla</name>
    <name type="common">European freshwater eel</name>
    <name type="synonym">Muraena anguilla</name>
    <dbReference type="NCBI Taxonomy" id="7936"/>
    <lineage>
        <taxon>Eukaryota</taxon>
        <taxon>Metazoa</taxon>
        <taxon>Chordata</taxon>
        <taxon>Craniata</taxon>
        <taxon>Vertebrata</taxon>
        <taxon>Euteleostomi</taxon>
        <taxon>Actinopterygii</taxon>
        <taxon>Neopterygii</taxon>
        <taxon>Teleostei</taxon>
        <taxon>Anguilliformes</taxon>
        <taxon>Anguillidae</taxon>
        <taxon>Anguilla</taxon>
    </lineage>
</organism>
<reference evidence="2" key="1">
    <citation type="submission" date="2014-11" db="EMBL/GenBank/DDBJ databases">
        <authorList>
            <person name="Amaro Gonzalez C."/>
        </authorList>
    </citation>
    <scope>NUCLEOTIDE SEQUENCE</scope>
</reference>
<feature type="region of interest" description="Disordered" evidence="1">
    <location>
        <begin position="137"/>
        <end position="167"/>
    </location>
</feature>
<feature type="region of interest" description="Disordered" evidence="1">
    <location>
        <begin position="29"/>
        <end position="48"/>
    </location>
</feature>
<feature type="compositionally biased region" description="Basic and acidic residues" evidence="1">
    <location>
        <begin position="32"/>
        <end position="42"/>
    </location>
</feature>
<reference evidence="2" key="2">
    <citation type="journal article" date="2015" name="Fish Shellfish Immunol.">
        <title>Early steps in the European eel (Anguilla anguilla)-Vibrio vulnificus interaction in the gills: Role of the RtxA13 toxin.</title>
        <authorList>
            <person name="Callol A."/>
            <person name="Pajuelo D."/>
            <person name="Ebbesson L."/>
            <person name="Teles M."/>
            <person name="MacKenzie S."/>
            <person name="Amaro C."/>
        </authorList>
    </citation>
    <scope>NUCLEOTIDE SEQUENCE</scope>
</reference>
<proteinExistence type="predicted"/>
<name>A0A0E9XMI4_ANGAN</name>
<protein>
    <submittedName>
        <fullName evidence="2">Uncharacterized protein</fullName>
    </submittedName>
</protein>
<evidence type="ECO:0000256" key="1">
    <source>
        <dbReference type="SAM" id="MobiDB-lite"/>
    </source>
</evidence>
<dbReference type="AlphaFoldDB" id="A0A0E9XMI4"/>
<accession>A0A0E9XMI4</accession>
<evidence type="ECO:0000313" key="2">
    <source>
        <dbReference type="EMBL" id="JAI03855.1"/>
    </source>
</evidence>
<sequence>MRDEVGANHHSHNWDPVIVESGGLVFNGTYPPRKEDECHDSHNPNNQKLAKKQQKVCNFVQNRHPKEVPHQEEKGIPGRRAEVFPINRDHDVGVSVQELDEFFQTPEATLQTGQHKLCTLVLGSFELLVQVLQHDPDHLHNGEDEGPESQGASVVPEGPPQGGQDGVCRNVVGLLEAQ</sequence>